<dbReference type="AlphaFoldDB" id="A0AAV2NIM9"/>
<keyword evidence="8" id="KW-1185">Reference proteome</keyword>
<dbReference type="Gene3D" id="1.25.40.10">
    <property type="entry name" value="Tetratricopeptide repeat domain"/>
    <property type="match status" value="1"/>
</dbReference>
<evidence type="ECO:0000256" key="4">
    <source>
        <dbReference type="ARBA" id="ARBA00022490"/>
    </source>
</evidence>
<gene>
    <name evidence="7" type="ORF">LPLAT_LOCUS5705</name>
</gene>
<keyword evidence="5" id="KW-0206">Cytoskeleton</keyword>
<evidence type="ECO:0000256" key="6">
    <source>
        <dbReference type="PROSITE-ProRule" id="PRU00339"/>
    </source>
</evidence>
<dbReference type="GO" id="GO:0005856">
    <property type="term" value="C:cytoskeleton"/>
    <property type="evidence" value="ECO:0007669"/>
    <property type="project" value="UniProtKB-SubCell"/>
</dbReference>
<evidence type="ECO:0000313" key="8">
    <source>
        <dbReference type="Proteomes" id="UP001497644"/>
    </source>
</evidence>
<evidence type="ECO:0000313" key="7">
    <source>
        <dbReference type="EMBL" id="CAL1679532.1"/>
    </source>
</evidence>
<comment type="subcellular location">
    <subcellularLocation>
        <location evidence="1">Cytoplasm</location>
        <location evidence="1">Cytoskeleton</location>
    </subcellularLocation>
</comment>
<dbReference type="PROSITE" id="PS50005">
    <property type="entry name" value="TPR"/>
    <property type="match status" value="1"/>
</dbReference>
<dbReference type="InterPro" id="IPR011990">
    <property type="entry name" value="TPR-like_helical_dom_sf"/>
</dbReference>
<evidence type="ECO:0000256" key="5">
    <source>
        <dbReference type="ARBA" id="ARBA00023212"/>
    </source>
</evidence>
<evidence type="ECO:0000256" key="1">
    <source>
        <dbReference type="ARBA" id="ARBA00004245"/>
    </source>
</evidence>
<feature type="repeat" description="TPR" evidence="6">
    <location>
        <begin position="98"/>
        <end position="131"/>
    </location>
</feature>
<name>A0AAV2NIM9_9HYME</name>
<dbReference type="PANTHER" id="PTHR46321:SF1">
    <property type="entry name" value="KIF-BINDING PROTEIN"/>
    <property type="match status" value="1"/>
</dbReference>
<dbReference type="InterPro" id="IPR019734">
    <property type="entry name" value="TPR_rpt"/>
</dbReference>
<dbReference type="InterPro" id="IPR022083">
    <property type="entry name" value="KBP"/>
</dbReference>
<keyword evidence="6" id="KW-0802">TPR repeat</keyword>
<dbReference type="EMBL" id="OZ034825">
    <property type="protein sequence ID" value="CAL1679532.1"/>
    <property type="molecule type" value="Genomic_DNA"/>
</dbReference>
<protein>
    <recommendedName>
        <fullName evidence="3">KIF-binding protein</fullName>
    </recommendedName>
</protein>
<evidence type="ECO:0000256" key="3">
    <source>
        <dbReference type="ARBA" id="ARBA00016840"/>
    </source>
</evidence>
<accession>A0AAV2NIM9</accession>
<proteinExistence type="inferred from homology"/>
<sequence length="529" mass="61707">MWQFLKNIMDYRIEQIRKSAEGEGEANTSENAESINVNDTFLTILKSVSKVTFLYQENKISSNKGKKMISMVEPKMNDLFQNVITSTETGFDDIIVLAIAYHHLGHIYVKEHNLNAAKDHFVRCVELLKGKELDRKAILTAIHVLYDLHHAWKRLQKLENCYPLLDKAMELYLNYTKEEDEYPDPIYIPIFFHLEEERNLKIALIELHKLTLECIVELYQLQPVDKHKHKFVIYVHNLLNKQVTKTIASIDKSESVYWANASFDLFDYFTYHDCFVEAKIHLAATDYMIGIHHTLMIKDQDYSACSEMHENYERSRANVAMGWGLYGIRLLNSSKKRLLQCESDKSCEANNIKSESPAKFEEGLMKPLEFVDLKEALENIEMPDTYVSSLDDAKIVFANVLKWFNKAKTYYTAEKVLTSYVEIIINISAAYKYYMDFVGNPSKQIKLIKQCIKILEHAVSIVFPRCNTLEEYARCKDLYLYLAVAYSMLLEMTSEESHEIKEITDEMRTETKRLTKSIIDNFQLYLKST</sequence>
<evidence type="ECO:0000256" key="2">
    <source>
        <dbReference type="ARBA" id="ARBA00010305"/>
    </source>
</evidence>
<reference evidence="7" key="1">
    <citation type="submission" date="2024-04" db="EMBL/GenBank/DDBJ databases">
        <authorList>
            <consortium name="Molecular Ecology Group"/>
        </authorList>
    </citation>
    <scope>NUCLEOTIDE SEQUENCE</scope>
</reference>
<dbReference type="PANTHER" id="PTHR46321">
    <property type="entry name" value="KIF1-BINDING PROTEIN"/>
    <property type="match status" value="1"/>
</dbReference>
<keyword evidence="4" id="KW-0963">Cytoplasm</keyword>
<comment type="similarity">
    <text evidence="2">Belongs to the KIF-binding protein family.</text>
</comment>
<dbReference type="Pfam" id="PF12309">
    <property type="entry name" value="KBP_C"/>
    <property type="match status" value="1"/>
</dbReference>
<organism evidence="7 8">
    <name type="scientific">Lasius platythorax</name>
    <dbReference type="NCBI Taxonomy" id="488582"/>
    <lineage>
        <taxon>Eukaryota</taxon>
        <taxon>Metazoa</taxon>
        <taxon>Ecdysozoa</taxon>
        <taxon>Arthropoda</taxon>
        <taxon>Hexapoda</taxon>
        <taxon>Insecta</taxon>
        <taxon>Pterygota</taxon>
        <taxon>Neoptera</taxon>
        <taxon>Endopterygota</taxon>
        <taxon>Hymenoptera</taxon>
        <taxon>Apocrita</taxon>
        <taxon>Aculeata</taxon>
        <taxon>Formicoidea</taxon>
        <taxon>Formicidae</taxon>
        <taxon>Formicinae</taxon>
        <taxon>Lasius</taxon>
        <taxon>Lasius</taxon>
    </lineage>
</organism>
<dbReference type="Proteomes" id="UP001497644">
    <property type="component" value="Chromosome 2"/>
</dbReference>